<reference evidence="1 2" key="1">
    <citation type="journal article" date="2010" name="Stand. Genomic Sci.">
        <title>Complete genome sequence of Haliangium ochraceum type strain (SMP-2).</title>
        <authorList>
            <consortium name="US DOE Joint Genome Institute (JGI-PGF)"/>
            <person name="Ivanova N."/>
            <person name="Daum C."/>
            <person name="Lang E."/>
            <person name="Abt B."/>
            <person name="Kopitz M."/>
            <person name="Saunders E."/>
            <person name="Lapidus A."/>
            <person name="Lucas S."/>
            <person name="Glavina Del Rio T."/>
            <person name="Nolan M."/>
            <person name="Tice H."/>
            <person name="Copeland A."/>
            <person name="Cheng J.F."/>
            <person name="Chen F."/>
            <person name="Bruce D."/>
            <person name="Goodwin L."/>
            <person name="Pitluck S."/>
            <person name="Mavromatis K."/>
            <person name="Pati A."/>
            <person name="Mikhailova N."/>
            <person name="Chen A."/>
            <person name="Palaniappan K."/>
            <person name="Land M."/>
            <person name="Hauser L."/>
            <person name="Chang Y.J."/>
            <person name="Jeffries C.D."/>
            <person name="Detter J.C."/>
            <person name="Brettin T."/>
            <person name="Rohde M."/>
            <person name="Goker M."/>
            <person name="Bristow J."/>
            <person name="Markowitz V."/>
            <person name="Eisen J.A."/>
            <person name="Hugenholtz P."/>
            <person name="Kyrpides N.C."/>
            <person name="Klenk H.P."/>
        </authorList>
    </citation>
    <scope>NUCLEOTIDE SEQUENCE [LARGE SCALE GENOMIC DNA]</scope>
    <source>
        <strain evidence="2">DSM 14365 / CIP 107738 / JCM 11303 / AJ 13395 / SMP-2</strain>
    </source>
</reference>
<organism evidence="1 2">
    <name type="scientific">Haliangium ochraceum (strain DSM 14365 / JCM 11303 / SMP-2)</name>
    <dbReference type="NCBI Taxonomy" id="502025"/>
    <lineage>
        <taxon>Bacteria</taxon>
        <taxon>Pseudomonadati</taxon>
        <taxon>Myxococcota</taxon>
        <taxon>Polyangia</taxon>
        <taxon>Haliangiales</taxon>
        <taxon>Kofleriaceae</taxon>
        <taxon>Haliangium</taxon>
    </lineage>
</organism>
<dbReference type="eggNOG" id="COG3464">
    <property type="taxonomic scope" value="Bacteria"/>
</dbReference>
<sequence>MRTAAAIDESQHHPYGESREIMSKLEDELICEEALTAEHSEVEGLIEERTRELKRALLQAHLDMRAAKERAVEVRDADGGARAQVRESERKMETLFGEVRVTRKLYQAPGAQGLAPMDAALNLPEERFSHGVRRFVAEESAYRSFDEVVEQLRKRTGAEVGKRQVEELAVRAARDFDAFYAERTTVSETTSDLVVLSFDGKGVAMRREDLRAATRKAAESKERRLQTRLAPGEKAHRKRMATVAAIYTLAPWTRTAADVLHTLRDARTEDSRPKPVNKRVVASVAESAQQVIDQAFAEALRRDPERRRTWVVLVDGDREQLRRVQRAARKAGVQVRIVLDIVHVLEYLWRAAYAFHPPGTEAAQTWVRQRLFALLQGRTGGQVAKSIRQMAARRNLDKASAAAVHACARYLVSHSRFLRYERALALGLPIATGVIEGACRYLVQVRMGRTGARWSLEGAEAILRLRALLSNGDFDQYWPFHLAQERRRIHLDRYALGAPPDPLPPSQAPLSLVK</sequence>
<dbReference type="KEGG" id="hoh:Hoch_4374"/>
<dbReference type="NCBIfam" id="NF033572">
    <property type="entry name" value="transpos_ISKra4"/>
    <property type="match status" value="1"/>
</dbReference>
<dbReference type="RefSeq" id="WP_012829466.1">
    <property type="nucleotide sequence ID" value="NC_013440.1"/>
</dbReference>
<gene>
    <name evidence="1" type="ordered locus">Hoch_4374</name>
</gene>
<protein>
    <recommendedName>
        <fullName evidence="3">ISKra4 family transposase</fullName>
    </recommendedName>
</protein>
<dbReference type="EMBL" id="CP001804">
    <property type="protein sequence ID" value="ACY16868.1"/>
    <property type="molecule type" value="Genomic_DNA"/>
</dbReference>
<evidence type="ECO:0008006" key="3">
    <source>
        <dbReference type="Google" id="ProtNLM"/>
    </source>
</evidence>
<dbReference type="Proteomes" id="UP000001880">
    <property type="component" value="Chromosome"/>
</dbReference>
<evidence type="ECO:0000313" key="2">
    <source>
        <dbReference type="Proteomes" id="UP000001880"/>
    </source>
</evidence>
<dbReference type="AlphaFoldDB" id="D0LMG2"/>
<keyword evidence="2" id="KW-1185">Reference proteome</keyword>
<name>D0LMG2_HALO1</name>
<dbReference type="STRING" id="502025.Hoch_4374"/>
<proteinExistence type="predicted"/>
<evidence type="ECO:0000313" key="1">
    <source>
        <dbReference type="EMBL" id="ACY16868.1"/>
    </source>
</evidence>
<dbReference type="HOGENOM" id="CLU_040529_0_0_7"/>
<dbReference type="OrthoDB" id="5484191at2"/>
<accession>D0LMG2</accession>